<evidence type="ECO:0000313" key="8">
    <source>
        <dbReference type="Proteomes" id="UP000274097"/>
    </source>
</evidence>
<gene>
    <name evidence="5" type="ORF">D6Z83_11445</name>
    <name evidence="4" type="ORF">D6Z83_21810</name>
    <name evidence="7" type="ORF">EBE87_14210</name>
    <name evidence="6" type="ORF">EBE87_17370</name>
</gene>
<evidence type="ECO:0000256" key="1">
    <source>
        <dbReference type="ARBA" id="ARBA00022723"/>
    </source>
</evidence>
<name>A0A3A9J6I0_9PROT</name>
<dbReference type="GO" id="GO:0046294">
    <property type="term" value="P:formaldehyde catabolic process"/>
    <property type="evidence" value="ECO:0007669"/>
    <property type="project" value="TreeGrafter"/>
</dbReference>
<dbReference type="Proteomes" id="UP000274097">
    <property type="component" value="Unassembled WGS sequence"/>
</dbReference>
<evidence type="ECO:0000313" key="6">
    <source>
        <dbReference type="EMBL" id="RMI20244.1"/>
    </source>
</evidence>
<dbReference type="SUPFAM" id="SSF50129">
    <property type="entry name" value="GroES-like"/>
    <property type="match status" value="1"/>
</dbReference>
<feature type="non-terminal residue" evidence="4">
    <location>
        <position position="52"/>
    </location>
</feature>
<sequence length="52" mass="5569">MKTRAAVAWEAGQPLSIEEVDLEGPREGEVLVEVKATGLCHTDKYTLSGADP</sequence>
<comment type="caution">
    <text evidence="4">The sequence shown here is derived from an EMBL/GenBank/DDBJ whole genome shotgun (WGS) entry which is preliminary data.</text>
</comment>
<dbReference type="PANTHER" id="PTHR43880">
    <property type="entry name" value="ALCOHOL DEHYDROGENASE"/>
    <property type="match status" value="1"/>
</dbReference>
<dbReference type="Gene3D" id="3.90.180.10">
    <property type="entry name" value="Medium-chain alcohol dehydrogenases, catalytic domain"/>
    <property type="match status" value="1"/>
</dbReference>
<dbReference type="PANTHER" id="PTHR43880:SF12">
    <property type="entry name" value="ALCOHOL DEHYDROGENASE CLASS-3"/>
    <property type="match status" value="1"/>
</dbReference>
<keyword evidence="3" id="KW-0520">NAD</keyword>
<dbReference type="GO" id="GO:0051903">
    <property type="term" value="F:S-(hydroxymethyl)glutathione dehydrogenase [NAD(P)+] activity"/>
    <property type="evidence" value="ECO:0007669"/>
    <property type="project" value="TreeGrafter"/>
</dbReference>
<organism evidence="4 9">
    <name type="scientific">Teichococcus wenyumeiae</name>
    <dbReference type="NCBI Taxonomy" id="2478470"/>
    <lineage>
        <taxon>Bacteria</taxon>
        <taxon>Pseudomonadati</taxon>
        <taxon>Pseudomonadota</taxon>
        <taxon>Alphaproteobacteria</taxon>
        <taxon>Acetobacterales</taxon>
        <taxon>Roseomonadaceae</taxon>
        <taxon>Roseomonas</taxon>
    </lineage>
</organism>
<accession>A0A3A9J6I0</accession>
<evidence type="ECO:0000313" key="5">
    <source>
        <dbReference type="EMBL" id="RKK04068.1"/>
    </source>
</evidence>
<evidence type="ECO:0000313" key="7">
    <source>
        <dbReference type="EMBL" id="RMI20956.1"/>
    </source>
</evidence>
<proteinExistence type="predicted"/>
<dbReference type="Proteomes" id="UP000278036">
    <property type="component" value="Unassembled WGS sequence"/>
</dbReference>
<dbReference type="EMBL" id="RFLX01000013">
    <property type="protein sequence ID" value="RMI20244.1"/>
    <property type="molecule type" value="Genomic_DNA"/>
</dbReference>
<dbReference type="EMBL" id="RAQU01000058">
    <property type="protein sequence ID" value="RKK04068.1"/>
    <property type="molecule type" value="Genomic_DNA"/>
</dbReference>
<evidence type="ECO:0000256" key="3">
    <source>
        <dbReference type="ARBA" id="ARBA00023027"/>
    </source>
</evidence>
<dbReference type="AlphaFoldDB" id="A0A3A9J6I0"/>
<dbReference type="InterPro" id="IPR011032">
    <property type="entry name" value="GroES-like_sf"/>
</dbReference>
<dbReference type="EMBL" id="RAQU01000189">
    <property type="protein sequence ID" value="RKK02052.1"/>
    <property type="molecule type" value="Genomic_DNA"/>
</dbReference>
<keyword evidence="8" id="KW-1185">Reference proteome</keyword>
<dbReference type="EMBL" id="RFLX01000009">
    <property type="protein sequence ID" value="RMI20956.1"/>
    <property type="molecule type" value="Genomic_DNA"/>
</dbReference>
<dbReference type="GO" id="GO:0005829">
    <property type="term" value="C:cytosol"/>
    <property type="evidence" value="ECO:0007669"/>
    <property type="project" value="TreeGrafter"/>
</dbReference>
<dbReference type="GO" id="GO:0008270">
    <property type="term" value="F:zinc ion binding"/>
    <property type="evidence" value="ECO:0007669"/>
    <property type="project" value="TreeGrafter"/>
</dbReference>
<keyword evidence="1" id="KW-0479">Metal-binding</keyword>
<protein>
    <submittedName>
        <fullName evidence="4">S-(Hydroxymethyl)glutathione dehydrogenase</fullName>
    </submittedName>
</protein>
<evidence type="ECO:0000313" key="9">
    <source>
        <dbReference type="Proteomes" id="UP000278036"/>
    </source>
</evidence>
<evidence type="ECO:0000313" key="4">
    <source>
        <dbReference type="EMBL" id="RKK02052.1"/>
    </source>
</evidence>
<reference evidence="4 9" key="1">
    <citation type="submission" date="2018-09" db="EMBL/GenBank/DDBJ databases">
        <title>Roseomonas sp. nov., isolated from feces of Tibetan antelopes in the Qinghai-Tibet plateau, China.</title>
        <authorList>
            <person name="Tian Z."/>
        </authorList>
    </citation>
    <scope>NUCLEOTIDE SEQUENCE [LARGE SCALE GENOMIC DNA]</scope>
    <source>
        <strain evidence="6 8">Z23</strain>
        <strain evidence="4 9">Z24</strain>
    </source>
</reference>
<evidence type="ECO:0000256" key="2">
    <source>
        <dbReference type="ARBA" id="ARBA00022833"/>
    </source>
</evidence>
<keyword evidence="2" id="KW-0862">Zinc</keyword>